<dbReference type="AlphaFoldDB" id="A0A429XU89"/>
<reference evidence="1" key="1">
    <citation type="submission" date="2018-12" db="EMBL/GenBank/DDBJ databases">
        <authorList>
            <person name="Sun L."/>
            <person name="Chen Z."/>
        </authorList>
    </citation>
    <scope>NUCLEOTIDE SEQUENCE [LARGE SCALE GENOMIC DNA]</scope>
    <source>
        <strain evidence="1">3-2-2</strain>
    </source>
</reference>
<dbReference type="Proteomes" id="UP000287156">
    <property type="component" value="Unassembled WGS sequence"/>
</dbReference>
<organism evidence="1 2">
    <name type="scientific">Siminovitchia acidinfaciens</name>
    <dbReference type="NCBI Taxonomy" id="2321395"/>
    <lineage>
        <taxon>Bacteria</taxon>
        <taxon>Bacillati</taxon>
        <taxon>Bacillota</taxon>
        <taxon>Bacilli</taxon>
        <taxon>Bacillales</taxon>
        <taxon>Bacillaceae</taxon>
        <taxon>Siminovitchia</taxon>
    </lineage>
</organism>
<sequence length="27" mass="3003">LYFVLALPLIFGARWLEKKAAKGVAAR</sequence>
<gene>
    <name evidence="1" type="ORF">D4T97_018800</name>
</gene>
<name>A0A429XU89_9BACI</name>
<evidence type="ECO:0000313" key="1">
    <source>
        <dbReference type="EMBL" id="RST71547.1"/>
    </source>
</evidence>
<comment type="caution">
    <text evidence="1">The sequence shown here is derived from an EMBL/GenBank/DDBJ whole genome shotgun (WGS) entry which is preliminary data.</text>
</comment>
<accession>A0A429XU89</accession>
<protein>
    <submittedName>
        <fullName evidence="1">Ectoine/hydroxyectoine ABC transporter permease subunit EhuC</fullName>
    </submittedName>
</protein>
<proteinExistence type="predicted"/>
<keyword evidence="2" id="KW-1185">Reference proteome</keyword>
<dbReference type="EMBL" id="QYTV02000012">
    <property type="protein sequence ID" value="RST71547.1"/>
    <property type="molecule type" value="Genomic_DNA"/>
</dbReference>
<feature type="non-terminal residue" evidence="1">
    <location>
        <position position="1"/>
    </location>
</feature>
<evidence type="ECO:0000313" key="2">
    <source>
        <dbReference type="Proteomes" id="UP000287156"/>
    </source>
</evidence>